<name>A0A1U8PYG0_NELNU</name>
<evidence type="ECO:0000313" key="3">
    <source>
        <dbReference type="RefSeq" id="XP_019051587.1"/>
    </source>
</evidence>
<sequence length="229" mass="26225">MLIVYVDDIVITGDDIFGIAELKSFLATEFEIKDLRNLWYFLGIEVARSKKGIYISQRKYVIDLLREVGKLDCKPIETPIDPNHKLGVNDGDVLPNKVDRILAYLKGCPRKRILYPNHGHLKVNAYYDASWASSIDDRRSTSGYCILVGGNVVYWRSKKQLVVARSSAEAKYKEVGRHFIRERVASGEICLPYVRYEDQLADRLTKDVPKSKLINNLNKARHDKYLCSA</sequence>
<gene>
    <name evidence="3" type="primary">LOC109114032</name>
</gene>
<feature type="domain" description="Reverse transcriptase Ty1/copia-type" evidence="1">
    <location>
        <begin position="3"/>
        <end position="80"/>
    </location>
</feature>
<evidence type="ECO:0000259" key="1">
    <source>
        <dbReference type="Pfam" id="PF07727"/>
    </source>
</evidence>
<accession>A0A1U8PYG0</accession>
<proteinExistence type="predicted"/>
<dbReference type="KEGG" id="nnu:109114032"/>
<dbReference type="InterPro" id="IPR043502">
    <property type="entry name" value="DNA/RNA_pol_sf"/>
</dbReference>
<dbReference type="PANTHER" id="PTHR11439:SF483">
    <property type="entry name" value="PEPTIDE SYNTHASE GLIP-LIKE, PUTATIVE (AFU_ORTHOLOGUE AFUA_3G12920)-RELATED"/>
    <property type="match status" value="1"/>
</dbReference>
<dbReference type="AlphaFoldDB" id="A0A1U8PYG0"/>
<reference evidence="3" key="1">
    <citation type="submission" date="2025-08" db="UniProtKB">
        <authorList>
            <consortium name="RefSeq"/>
        </authorList>
    </citation>
    <scope>IDENTIFICATION</scope>
</reference>
<dbReference type="InterPro" id="IPR013103">
    <property type="entry name" value="RVT_2"/>
</dbReference>
<dbReference type="Proteomes" id="UP000189703">
    <property type="component" value="Unplaced"/>
</dbReference>
<dbReference type="STRING" id="4432.A0A1U8PYG0"/>
<dbReference type="CDD" id="cd09272">
    <property type="entry name" value="RNase_HI_RT_Ty1"/>
    <property type="match status" value="1"/>
</dbReference>
<dbReference type="PANTHER" id="PTHR11439">
    <property type="entry name" value="GAG-POL-RELATED RETROTRANSPOSON"/>
    <property type="match status" value="1"/>
</dbReference>
<dbReference type="InParanoid" id="A0A1U8PYG0"/>
<evidence type="ECO:0000313" key="2">
    <source>
        <dbReference type="Proteomes" id="UP000189703"/>
    </source>
</evidence>
<dbReference type="OrthoDB" id="1297869at2759"/>
<organism evidence="2 3">
    <name type="scientific">Nelumbo nucifera</name>
    <name type="common">Sacred lotus</name>
    <dbReference type="NCBI Taxonomy" id="4432"/>
    <lineage>
        <taxon>Eukaryota</taxon>
        <taxon>Viridiplantae</taxon>
        <taxon>Streptophyta</taxon>
        <taxon>Embryophyta</taxon>
        <taxon>Tracheophyta</taxon>
        <taxon>Spermatophyta</taxon>
        <taxon>Magnoliopsida</taxon>
        <taxon>Proteales</taxon>
        <taxon>Nelumbonaceae</taxon>
        <taxon>Nelumbo</taxon>
    </lineage>
</organism>
<dbReference type="SUPFAM" id="SSF56672">
    <property type="entry name" value="DNA/RNA polymerases"/>
    <property type="match status" value="1"/>
</dbReference>
<protein>
    <submittedName>
        <fullName evidence="3">Uncharacterized protein LOC109114032</fullName>
    </submittedName>
</protein>
<dbReference type="RefSeq" id="XP_019051587.1">
    <property type="nucleotide sequence ID" value="XM_019196042.1"/>
</dbReference>
<dbReference type="GeneID" id="109114032"/>
<dbReference type="Pfam" id="PF07727">
    <property type="entry name" value="RVT_2"/>
    <property type="match status" value="1"/>
</dbReference>
<keyword evidence="2" id="KW-1185">Reference proteome</keyword>